<protein>
    <submittedName>
        <fullName evidence="7">Glycerol kinase 2</fullName>
        <ecNumber evidence="7">2.7.1.30</ecNumber>
    </submittedName>
</protein>
<keyword evidence="2 4" id="KW-0808">Transferase</keyword>
<dbReference type="AlphaFoldDB" id="A0A174K0U1"/>
<dbReference type="GO" id="GO:0004370">
    <property type="term" value="F:glycerol kinase activity"/>
    <property type="evidence" value="ECO:0007669"/>
    <property type="project" value="UniProtKB-EC"/>
</dbReference>
<evidence type="ECO:0000259" key="5">
    <source>
        <dbReference type="Pfam" id="PF00370"/>
    </source>
</evidence>
<accession>A0A174K0U1</accession>
<dbReference type="InterPro" id="IPR018485">
    <property type="entry name" value="FGGY_C"/>
</dbReference>
<dbReference type="EMBL" id="CYZE01000016">
    <property type="protein sequence ID" value="CUP02990.1"/>
    <property type="molecule type" value="Genomic_DNA"/>
</dbReference>
<dbReference type="PROSITE" id="PS00445">
    <property type="entry name" value="FGGY_KINASES_2"/>
    <property type="match status" value="1"/>
</dbReference>
<evidence type="ECO:0000256" key="1">
    <source>
        <dbReference type="ARBA" id="ARBA00009156"/>
    </source>
</evidence>
<evidence type="ECO:0000259" key="6">
    <source>
        <dbReference type="Pfam" id="PF02782"/>
    </source>
</evidence>
<keyword evidence="3 4" id="KW-0418">Kinase</keyword>
<dbReference type="Pfam" id="PF02782">
    <property type="entry name" value="FGGY_C"/>
    <property type="match status" value="1"/>
</dbReference>
<dbReference type="Gene3D" id="3.30.420.40">
    <property type="match status" value="2"/>
</dbReference>
<evidence type="ECO:0000256" key="3">
    <source>
        <dbReference type="ARBA" id="ARBA00022777"/>
    </source>
</evidence>
<sequence>MNVIVIDVGTSSMRGILYDAHAAELKKIQISYSPFYIDQICVEQNASDWTSALIRICSGLAQAAKEENRKIDVLSLTSQRSSVLPLSKDMEPLSPAIMWQDKRTMSLCHDLKKSDPVIIQKAGSRINPVYSGSKMAWIRRNQPELFEHAAKLAVIPDYLVWFMTGTLVTDHTYGSRSLLMNLGTREWDEELLRLFELPRSMLCDLISPGTVAGHISGPFSRLTGLLEGTPLISAGGDQQCSALGQGVIHHGDAQITTGTGAYIISGCDELPVVKGSEVIVGASAIPGKYVLESSILACCSAFNWFHNAFYPDSDRGFDSINREILNSPPAAGGIIALSYFQGQGTPDWNSMATASLLGLTLSSSRGDMARAILEGICYEIKVNMECMARYLPAPSSIVLSGGLTKCPSLAPSLAGILGTPVTQYSNPESTALGAWMSAAVATGLHPGWEEAFRAARAADAVTQTLPENRDNYKKGYSLYQESYSRLYPYT</sequence>
<evidence type="ECO:0000313" key="8">
    <source>
        <dbReference type="Proteomes" id="UP000095651"/>
    </source>
</evidence>
<evidence type="ECO:0000256" key="4">
    <source>
        <dbReference type="RuleBase" id="RU003733"/>
    </source>
</evidence>
<reference evidence="7 8" key="1">
    <citation type="submission" date="2015-09" db="EMBL/GenBank/DDBJ databases">
        <authorList>
            <consortium name="Pathogen Informatics"/>
        </authorList>
    </citation>
    <scope>NUCLEOTIDE SEQUENCE [LARGE SCALE GENOMIC DNA]</scope>
    <source>
        <strain evidence="7 8">2789STDY5608850</strain>
    </source>
</reference>
<proteinExistence type="inferred from homology"/>
<dbReference type="Proteomes" id="UP000095651">
    <property type="component" value="Unassembled WGS sequence"/>
</dbReference>
<dbReference type="PANTHER" id="PTHR43095">
    <property type="entry name" value="SUGAR KINASE"/>
    <property type="match status" value="1"/>
</dbReference>
<comment type="similarity">
    <text evidence="1 4">Belongs to the FGGY kinase family.</text>
</comment>
<feature type="domain" description="Carbohydrate kinase FGGY C-terminal" evidence="6">
    <location>
        <begin position="255"/>
        <end position="441"/>
    </location>
</feature>
<dbReference type="PIRSF" id="PIRSF000538">
    <property type="entry name" value="GlpK"/>
    <property type="match status" value="1"/>
</dbReference>
<dbReference type="RefSeq" id="WP_055658911.1">
    <property type="nucleotide sequence ID" value="NZ_CABIXC010000016.1"/>
</dbReference>
<name>A0A174K0U1_9FIRM</name>
<dbReference type="SUPFAM" id="SSF53067">
    <property type="entry name" value="Actin-like ATPase domain"/>
    <property type="match status" value="2"/>
</dbReference>
<dbReference type="InterPro" id="IPR043129">
    <property type="entry name" value="ATPase_NBD"/>
</dbReference>
<evidence type="ECO:0000313" key="7">
    <source>
        <dbReference type="EMBL" id="CUP02990.1"/>
    </source>
</evidence>
<dbReference type="CDD" id="cd07779">
    <property type="entry name" value="ASKHA_NBD_FGGY_YgcE-like"/>
    <property type="match status" value="1"/>
</dbReference>
<dbReference type="EC" id="2.7.1.30" evidence="7"/>
<evidence type="ECO:0000256" key="2">
    <source>
        <dbReference type="ARBA" id="ARBA00022679"/>
    </source>
</evidence>
<dbReference type="GO" id="GO:0005975">
    <property type="term" value="P:carbohydrate metabolic process"/>
    <property type="evidence" value="ECO:0007669"/>
    <property type="project" value="InterPro"/>
</dbReference>
<dbReference type="InterPro" id="IPR018483">
    <property type="entry name" value="Carb_kinase_FGGY_CS"/>
</dbReference>
<gene>
    <name evidence="7" type="primary">glpK2</name>
    <name evidence="7" type="ORF">ERS852407_04749</name>
</gene>
<dbReference type="InterPro" id="IPR018484">
    <property type="entry name" value="FGGY_N"/>
</dbReference>
<dbReference type="Pfam" id="PF00370">
    <property type="entry name" value="FGGY_N"/>
    <property type="match status" value="1"/>
</dbReference>
<organism evidence="7 8">
    <name type="scientific">Hungatella hathewayi</name>
    <dbReference type="NCBI Taxonomy" id="154046"/>
    <lineage>
        <taxon>Bacteria</taxon>
        <taxon>Bacillati</taxon>
        <taxon>Bacillota</taxon>
        <taxon>Clostridia</taxon>
        <taxon>Lachnospirales</taxon>
        <taxon>Lachnospiraceae</taxon>
        <taxon>Hungatella</taxon>
    </lineage>
</organism>
<dbReference type="InterPro" id="IPR000577">
    <property type="entry name" value="Carb_kinase_FGGY"/>
</dbReference>
<dbReference type="InterPro" id="IPR050406">
    <property type="entry name" value="FGGY_Carb_Kinase"/>
</dbReference>
<feature type="domain" description="Carbohydrate kinase FGGY N-terminal" evidence="5">
    <location>
        <begin position="3"/>
        <end position="244"/>
    </location>
</feature>